<evidence type="ECO:0000313" key="2">
    <source>
        <dbReference type="EMBL" id="KAK3248359.1"/>
    </source>
</evidence>
<feature type="region of interest" description="Disordered" evidence="1">
    <location>
        <begin position="591"/>
        <end position="635"/>
    </location>
</feature>
<evidence type="ECO:0000313" key="3">
    <source>
        <dbReference type="Proteomes" id="UP001190700"/>
    </source>
</evidence>
<feature type="region of interest" description="Disordered" evidence="1">
    <location>
        <begin position="269"/>
        <end position="463"/>
    </location>
</feature>
<feature type="compositionally biased region" description="Polar residues" evidence="1">
    <location>
        <begin position="123"/>
        <end position="132"/>
    </location>
</feature>
<dbReference type="Proteomes" id="UP001190700">
    <property type="component" value="Unassembled WGS sequence"/>
</dbReference>
<evidence type="ECO:0000256" key="1">
    <source>
        <dbReference type="SAM" id="MobiDB-lite"/>
    </source>
</evidence>
<name>A0AAE0C5Z2_9CHLO</name>
<dbReference type="AlphaFoldDB" id="A0AAE0C5Z2"/>
<keyword evidence="3" id="KW-1185">Reference proteome</keyword>
<accession>A0AAE0C5Z2</accession>
<feature type="compositionally biased region" description="Basic and acidic residues" evidence="1">
    <location>
        <begin position="450"/>
        <end position="463"/>
    </location>
</feature>
<feature type="region of interest" description="Disordered" evidence="1">
    <location>
        <begin position="962"/>
        <end position="1084"/>
    </location>
</feature>
<sequence>MRRAREINPNPFGVATEEAEEEEYIDAFVDIRSRSSARSRRFPKGQKAYPESYRQSIQDLATARIPKQAQSDRHHFLRFYRSSSRLEGGSSQRVPPGEQPPPLGGLQGSSLPQKELKGALRQLLSSDTSGSVEGSHKDGSRTPTVRVPSAEMYPPEGGLSRRDPSNWRSDIAAPVGSVGPGRGGHKQPPAGEGESRAREVEAVVRPSGTSGGPGSRRSQSARQVAEEADDSIPSPHRANQGYSQGPISDALGWKSEALAEETELVEWQRARGSWADGRMQGGGEKGMAEDEGWRKRPSQHAKSPPDLGHLDQSSAELEEHSPQPSQGVEASSRLAGRQGGRGGSGAHGVGSSPGCQNLNDGTQSGGQSRIPSAPVCVPSSSPARPQGSPQRMPRFPTHSAVHLRTVEWQSPLRGRGTRRSGVDGAGSVQEWPVEIAMGSGGSVGSRRVAHGQDGEGYKGREGYRREGCGEVTEAEGADVEGGEKEKQAVGVVDAEGWAGGAEGEERQGAEAEEKADGLRGSSMQELGKRKPSGITARGTMAEASHLRRSSLGRHGSGGREGHAGTAAAGGSSTDRRAGKVVHASKYRFTTHSMLRQSAGGGPGGPGESWQCHAALQPHSRSASPHRRPTSPPPTAKISMSAALVAKAEELRNTDQTLVAASLIADPTLPTVIHDDTTTSLREPDPTGPIQWSPRHVTVVTPSPTLDASFSRHESPPTPASRSSPHPQRTRHAPSPVPFFLRPQISAGVTSADTTGASWDPTWGELSDHLDEPPPMIGMPSHHAGVSEAPFPAKHPRMDPPPLVRLVTPSSIATRAGPLQRMPGGGSEGRTARPASSLPRGAAAKGDGASGRKRRGPRSARQKQRSPPSLQPSHQPHLVRLRTPESSPEAHSQHPAHPALVHLLHTPRVPSTVEEAAVRVASPADLAGCASEPHFGLSAPPPHGACDDTLRPSTSEPQICLNQSKLRDPEERPEKQASHHDGAEERRRHRALSEDCSEAADDTWQEVMTDDALNDSEDGSPRLRVHPRVPRDQHIPPGSFFTVKGPPNSVRGGSARGADSRRASMPMLKGLSARDHPKGGAGRGGDPWHCLKHVVMYPLRKARQERRANRTKWGVQVLRCTTFASCVALNG</sequence>
<feature type="compositionally biased region" description="Basic and acidic residues" evidence="1">
    <location>
        <begin position="675"/>
        <end position="684"/>
    </location>
</feature>
<feature type="compositionally biased region" description="Gly residues" evidence="1">
    <location>
        <begin position="337"/>
        <end position="348"/>
    </location>
</feature>
<gene>
    <name evidence="2" type="ORF">CYMTET_42172</name>
</gene>
<feature type="region of interest" description="Disordered" evidence="1">
    <location>
        <begin position="675"/>
        <end position="894"/>
    </location>
</feature>
<feature type="compositionally biased region" description="Polar residues" evidence="1">
    <location>
        <begin position="81"/>
        <end position="93"/>
    </location>
</feature>
<feature type="compositionally biased region" description="Polar residues" evidence="1">
    <location>
        <begin position="746"/>
        <end position="756"/>
    </location>
</feature>
<comment type="caution">
    <text evidence="2">The sequence shown here is derived from an EMBL/GenBank/DDBJ whole genome shotgun (WGS) entry which is preliminary data.</text>
</comment>
<protein>
    <submittedName>
        <fullName evidence="2">Uncharacterized protein</fullName>
    </submittedName>
</protein>
<feature type="compositionally biased region" description="Basic and acidic residues" evidence="1">
    <location>
        <begin position="964"/>
        <end position="985"/>
    </location>
</feature>
<reference evidence="2 3" key="1">
    <citation type="journal article" date="2015" name="Genome Biol. Evol.">
        <title>Comparative Genomics of a Bacterivorous Green Alga Reveals Evolutionary Causalities and Consequences of Phago-Mixotrophic Mode of Nutrition.</title>
        <authorList>
            <person name="Burns J.A."/>
            <person name="Paasch A."/>
            <person name="Narechania A."/>
            <person name="Kim E."/>
        </authorList>
    </citation>
    <scope>NUCLEOTIDE SEQUENCE [LARGE SCALE GENOMIC DNA]</scope>
    <source>
        <strain evidence="2 3">PLY_AMNH</strain>
    </source>
</reference>
<feature type="compositionally biased region" description="Basic and acidic residues" evidence="1">
    <location>
        <begin position="503"/>
        <end position="517"/>
    </location>
</feature>
<feature type="region of interest" description="Disordered" evidence="1">
    <location>
        <begin position="81"/>
        <end position="248"/>
    </location>
</feature>
<feature type="compositionally biased region" description="Basic residues" evidence="1">
    <location>
        <begin position="850"/>
        <end position="863"/>
    </location>
</feature>
<proteinExistence type="predicted"/>
<feature type="region of interest" description="Disordered" evidence="1">
    <location>
        <begin position="494"/>
        <end position="578"/>
    </location>
</feature>
<feature type="compositionally biased region" description="Low complexity" evidence="1">
    <location>
        <begin position="371"/>
        <end position="383"/>
    </location>
</feature>
<feature type="compositionally biased region" description="Low complexity" evidence="1">
    <location>
        <begin position="865"/>
        <end position="877"/>
    </location>
</feature>
<organism evidence="2 3">
    <name type="scientific">Cymbomonas tetramitiformis</name>
    <dbReference type="NCBI Taxonomy" id="36881"/>
    <lineage>
        <taxon>Eukaryota</taxon>
        <taxon>Viridiplantae</taxon>
        <taxon>Chlorophyta</taxon>
        <taxon>Pyramimonadophyceae</taxon>
        <taxon>Pyramimonadales</taxon>
        <taxon>Pyramimonadaceae</taxon>
        <taxon>Cymbomonas</taxon>
    </lineage>
</organism>
<feature type="compositionally biased region" description="Polar residues" evidence="1">
    <location>
        <begin position="355"/>
        <end position="370"/>
    </location>
</feature>
<feature type="compositionally biased region" description="Basic and acidic residues" evidence="1">
    <location>
        <begin position="193"/>
        <end position="202"/>
    </location>
</feature>
<dbReference type="EMBL" id="LGRX02028180">
    <property type="protein sequence ID" value="KAK3248359.1"/>
    <property type="molecule type" value="Genomic_DNA"/>
</dbReference>
<feature type="compositionally biased region" description="Acidic residues" evidence="1">
    <location>
        <begin position="994"/>
        <end position="1017"/>
    </location>
</feature>